<dbReference type="Proteomes" id="UP000466332">
    <property type="component" value="Unassembled WGS sequence"/>
</dbReference>
<name>A0ABW9WR61_9BURK</name>
<dbReference type="EMBL" id="WWCS01000024">
    <property type="protein sequence ID" value="MYN42739.1"/>
    <property type="molecule type" value="Genomic_DNA"/>
</dbReference>
<accession>A0ABW9WR61</accession>
<comment type="caution">
    <text evidence="1">The sequence shown here is derived from an EMBL/GenBank/DDBJ whole genome shotgun (WGS) entry which is preliminary data.</text>
</comment>
<protein>
    <submittedName>
        <fullName evidence="1">Uncharacterized protein</fullName>
    </submittedName>
</protein>
<evidence type="ECO:0000313" key="1">
    <source>
        <dbReference type="EMBL" id="MYN42739.1"/>
    </source>
</evidence>
<evidence type="ECO:0000313" key="2">
    <source>
        <dbReference type="Proteomes" id="UP000466332"/>
    </source>
</evidence>
<dbReference type="RefSeq" id="WP_161047624.1">
    <property type="nucleotide sequence ID" value="NZ_WWCS01000024.1"/>
</dbReference>
<proteinExistence type="predicted"/>
<organism evidence="1 2">
    <name type="scientific">Duganella margarita</name>
    <dbReference type="NCBI Taxonomy" id="2692170"/>
    <lineage>
        <taxon>Bacteria</taxon>
        <taxon>Pseudomonadati</taxon>
        <taxon>Pseudomonadota</taxon>
        <taxon>Betaproteobacteria</taxon>
        <taxon>Burkholderiales</taxon>
        <taxon>Oxalobacteraceae</taxon>
        <taxon>Telluria group</taxon>
        <taxon>Duganella</taxon>
    </lineage>
</organism>
<sequence>MTDYAKKARDADAKLRKKGGTVTLRRIVLGDDDPDTGKPIKTVTDYTATGVKLNYEAERIDGTLIQAGDQELYLSPLQLNGQPLPAPTVGDLVLVAGVQYAIGPVQKIEPVDVPVLYIVQLKGN</sequence>
<reference evidence="1 2" key="1">
    <citation type="submission" date="2019-12" db="EMBL/GenBank/DDBJ databases">
        <title>Novel species isolated from a subtropical stream in China.</title>
        <authorList>
            <person name="Lu H."/>
        </authorList>
    </citation>
    <scope>NUCLEOTIDE SEQUENCE [LARGE SCALE GENOMIC DNA]</scope>
    <source>
        <strain evidence="1 2">FT109W</strain>
    </source>
</reference>
<keyword evidence="2" id="KW-1185">Reference proteome</keyword>
<gene>
    <name evidence="1" type="ORF">GTP55_25680</name>
</gene>